<dbReference type="HAMAP" id="MF_00050">
    <property type="entry name" value="EF_Ts"/>
    <property type="match status" value="1"/>
</dbReference>
<dbReference type="NCBIfam" id="TIGR00116">
    <property type="entry name" value="tsf"/>
    <property type="match status" value="1"/>
</dbReference>
<evidence type="ECO:0000256" key="1">
    <source>
        <dbReference type="ARBA" id="ARBA00005532"/>
    </source>
</evidence>
<dbReference type="InterPro" id="IPR036402">
    <property type="entry name" value="EF-Ts_dimer_sf"/>
</dbReference>
<dbReference type="PANTHER" id="PTHR11741">
    <property type="entry name" value="ELONGATION FACTOR TS"/>
    <property type="match status" value="1"/>
</dbReference>
<evidence type="ECO:0000313" key="10">
    <source>
        <dbReference type="EMBL" id="SEF53405.1"/>
    </source>
</evidence>
<sequence length="302" mass="32237">MAEITAQMVKELREITGLGMMECKKALTEASGDMKAAEDLLRIKSGAKASKAAGRTAAEGIVAAHIARDGKSGALVEVNCETDFVARNEDFIGFAHSLAELLTTESIGDNEALANARLSNGESVEEFRKALVMKLGENISIRRFARHQVAGAQDRLASYLHGAKIGVMVDYTGGDPALGKDLAMHIAASKPVCVSSEQVSPELLERERQIYTAQAAESGKPADIVARMVDGRIAKYLAEITLLGQPFVKNPDQTVKQLLAEKSAQVNGFTLYIVGEGIEKKSGDFAAEVMAQVGQAKQEKAS</sequence>
<evidence type="ECO:0000256" key="3">
    <source>
        <dbReference type="ARBA" id="ARBA00022490"/>
    </source>
</evidence>
<dbReference type="EMBL" id="FNVK01000003">
    <property type="protein sequence ID" value="SEF53405.1"/>
    <property type="molecule type" value="Genomic_DNA"/>
</dbReference>
<keyword evidence="3 6" id="KW-0963">Cytoplasm</keyword>
<organism evidence="10 11">
    <name type="scientific">Nitrosospira multiformis (strain ATCC 25196 / NCIMB 11849 / C 71)</name>
    <dbReference type="NCBI Taxonomy" id="323848"/>
    <lineage>
        <taxon>Bacteria</taxon>
        <taxon>Pseudomonadati</taxon>
        <taxon>Pseudomonadota</taxon>
        <taxon>Betaproteobacteria</taxon>
        <taxon>Nitrosomonadales</taxon>
        <taxon>Nitrosomonadaceae</taxon>
        <taxon>Nitrosospira</taxon>
    </lineage>
</organism>
<dbReference type="Gene3D" id="3.30.479.20">
    <property type="entry name" value="Elongation factor Ts, dimerisation domain"/>
    <property type="match status" value="2"/>
</dbReference>
<dbReference type="InterPro" id="IPR018101">
    <property type="entry name" value="Transl_elong_Ts_CS"/>
</dbReference>
<evidence type="ECO:0000256" key="4">
    <source>
        <dbReference type="ARBA" id="ARBA00022768"/>
    </source>
</evidence>
<protein>
    <recommendedName>
        <fullName evidence="2 6">Elongation factor Ts</fullName>
        <shortName evidence="6">EF-Ts</shortName>
    </recommendedName>
</protein>
<evidence type="ECO:0000256" key="8">
    <source>
        <dbReference type="RuleBase" id="RU000643"/>
    </source>
</evidence>
<dbReference type="Proteomes" id="UP000236751">
    <property type="component" value="Unassembled WGS sequence"/>
</dbReference>
<reference evidence="10 11" key="1">
    <citation type="submission" date="2016-10" db="EMBL/GenBank/DDBJ databases">
        <authorList>
            <person name="de Groot N.N."/>
        </authorList>
    </citation>
    <scope>NUCLEOTIDE SEQUENCE [LARGE SCALE GENOMIC DNA]</scope>
    <source>
        <strain evidence="10 11">Nl13</strain>
    </source>
</reference>
<dbReference type="Gene3D" id="1.10.286.20">
    <property type="match status" value="1"/>
</dbReference>
<dbReference type="SUPFAM" id="SSF46934">
    <property type="entry name" value="UBA-like"/>
    <property type="match status" value="1"/>
</dbReference>
<feature type="region of interest" description="Involved in Mg(2+) ion dislocation from EF-Tu" evidence="6">
    <location>
        <begin position="82"/>
        <end position="85"/>
    </location>
</feature>
<dbReference type="SUPFAM" id="SSF54713">
    <property type="entry name" value="Elongation factor Ts (EF-Ts), dimerisation domain"/>
    <property type="match status" value="2"/>
</dbReference>
<dbReference type="InterPro" id="IPR014039">
    <property type="entry name" value="Transl_elong_EFTs/EF1B_dimer"/>
</dbReference>
<dbReference type="OrthoDB" id="9808348at2"/>
<gene>
    <name evidence="6" type="primary">tsf</name>
    <name evidence="10" type="ORF">SAMN05216403_10329</name>
</gene>
<accession>A0A1H5SS98</accession>
<dbReference type="GO" id="GO:0003746">
    <property type="term" value="F:translation elongation factor activity"/>
    <property type="evidence" value="ECO:0007669"/>
    <property type="project" value="UniProtKB-UniRule"/>
</dbReference>
<evidence type="ECO:0000259" key="9">
    <source>
        <dbReference type="Pfam" id="PF00889"/>
    </source>
</evidence>
<dbReference type="FunFam" id="1.10.8.10:FF:000001">
    <property type="entry name" value="Elongation factor Ts"/>
    <property type="match status" value="1"/>
</dbReference>
<dbReference type="PROSITE" id="PS01127">
    <property type="entry name" value="EF_TS_2"/>
    <property type="match status" value="1"/>
</dbReference>
<proteinExistence type="inferred from homology"/>
<dbReference type="CDD" id="cd14275">
    <property type="entry name" value="UBA_EF-Ts"/>
    <property type="match status" value="1"/>
</dbReference>
<keyword evidence="4 6" id="KW-0251">Elongation factor</keyword>
<dbReference type="SMR" id="A0A1H5SS98"/>
<dbReference type="FunFam" id="1.10.286.20:FF:000001">
    <property type="entry name" value="Elongation factor Ts"/>
    <property type="match status" value="1"/>
</dbReference>
<keyword evidence="5 6" id="KW-0648">Protein biosynthesis</keyword>
<dbReference type="PANTHER" id="PTHR11741:SF0">
    <property type="entry name" value="ELONGATION FACTOR TS, MITOCHONDRIAL"/>
    <property type="match status" value="1"/>
</dbReference>
<feature type="domain" description="Translation elongation factor EFTs/EF1B dimerisation" evidence="9">
    <location>
        <begin position="73"/>
        <end position="276"/>
    </location>
</feature>
<comment type="subcellular location">
    <subcellularLocation>
        <location evidence="6 8">Cytoplasm</location>
    </subcellularLocation>
</comment>
<dbReference type="Pfam" id="PF00889">
    <property type="entry name" value="EF_TS"/>
    <property type="match status" value="1"/>
</dbReference>
<dbReference type="Gene3D" id="1.10.8.10">
    <property type="entry name" value="DNA helicase RuvA subunit, C-terminal domain"/>
    <property type="match status" value="1"/>
</dbReference>
<name>A0A1H5SS98_NITMU</name>
<dbReference type="RefSeq" id="WP_011380015.1">
    <property type="nucleotide sequence ID" value="NC_007614.1"/>
</dbReference>
<dbReference type="InterPro" id="IPR009060">
    <property type="entry name" value="UBA-like_sf"/>
</dbReference>
<evidence type="ECO:0000256" key="6">
    <source>
        <dbReference type="HAMAP-Rule" id="MF_00050"/>
    </source>
</evidence>
<dbReference type="PROSITE" id="PS01126">
    <property type="entry name" value="EF_TS_1"/>
    <property type="match status" value="1"/>
</dbReference>
<comment type="similarity">
    <text evidence="1 6 7">Belongs to the EF-Ts family.</text>
</comment>
<dbReference type="InterPro" id="IPR001816">
    <property type="entry name" value="Transl_elong_EFTs/EF1B"/>
</dbReference>
<evidence type="ECO:0000256" key="2">
    <source>
        <dbReference type="ARBA" id="ARBA00016956"/>
    </source>
</evidence>
<comment type="function">
    <text evidence="6 7">Associates with the EF-Tu.GDP complex and induces the exchange of GDP to GTP. It remains bound to the aminoacyl-tRNA.EF-Tu.GTP complex up to the GTP hydrolysis stage on the ribosome.</text>
</comment>
<dbReference type="GO" id="GO:0005737">
    <property type="term" value="C:cytoplasm"/>
    <property type="evidence" value="ECO:0007669"/>
    <property type="project" value="UniProtKB-SubCell"/>
</dbReference>
<evidence type="ECO:0000256" key="5">
    <source>
        <dbReference type="ARBA" id="ARBA00022917"/>
    </source>
</evidence>
<evidence type="ECO:0000256" key="7">
    <source>
        <dbReference type="RuleBase" id="RU000642"/>
    </source>
</evidence>
<dbReference type="KEGG" id="nmu:Nmul_A0658"/>
<evidence type="ECO:0000313" key="11">
    <source>
        <dbReference type="Proteomes" id="UP000236751"/>
    </source>
</evidence>
<dbReference type="AlphaFoldDB" id="A0A1H5SS98"/>